<accession>A0A100HLF1</accession>
<evidence type="ECO:0000313" key="3">
    <source>
        <dbReference type="EMBL" id="GAQ21604.1"/>
    </source>
</evidence>
<dbReference type="InterPro" id="IPR002509">
    <property type="entry name" value="NODB_dom"/>
</dbReference>
<comment type="caution">
    <text evidence="3">The sequence shown here is derived from an EMBL/GenBank/DDBJ whole genome shotgun (WGS) entry which is preliminary data.</text>
</comment>
<evidence type="ECO:0000259" key="1">
    <source>
        <dbReference type="Pfam" id="PF01522"/>
    </source>
</evidence>
<dbReference type="AlphaFoldDB" id="A0A100HLF1"/>
<protein>
    <submittedName>
        <fullName evidence="3">Putative xylanase/chitin deacetylase</fullName>
    </submittedName>
</protein>
<dbReference type="GO" id="GO:0045493">
    <property type="term" value="P:xylan catabolic process"/>
    <property type="evidence" value="ECO:0007669"/>
    <property type="project" value="UniProtKB-KW"/>
</dbReference>
<name>A0A100HLF1_9DEIO</name>
<dbReference type="SUPFAM" id="SSF88713">
    <property type="entry name" value="Glycoside hydrolase/deacetylase"/>
    <property type="match status" value="1"/>
</dbReference>
<keyword evidence="4" id="KW-1185">Reference proteome</keyword>
<proteinExistence type="predicted"/>
<dbReference type="Pfam" id="PF22790">
    <property type="entry name" value="YkoP"/>
    <property type="match status" value="1"/>
</dbReference>
<gene>
    <name evidence="3" type="ORF">DEIGR_101631</name>
</gene>
<keyword evidence="3" id="KW-0858">Xylan degradation</keyword>
<dbReference type="EMBL" id="BCMS01000001">
    <property type="protein sequence ID" value="GAQ21604.1"/>
    <property type="molecule type" value="Genomic_DNA"/>
</dbReference>
<keyword evidence="3" id="KW-0326">Glycosidase</keyword>
<dbReference type="InterPro" id="IPR054467">
    <property type="entry name" value="YkoP-like_dom"/>
</dbReference>
<dbReference type="GO" id="GO:0016810">
    <property type="term" value="F:hydrolase activity, acting on carbon-nitrogen (but not peptide) bonds"/>
    <property type="evidence" value="ECO:0007669"/>
    <property type="project" value="InterPro"/>
</dbReference>
<evidence type="ECO:0000259" key="2">
    <source>
        <dbReference type="Pfam" id="PF22790"/>
    </source>
</evidence>
<dbReference type="InterPro" id="IPR011330">
    <property type="entry name" value="Glyco_hydro/deAcase_b/a-brl"/>
</dbReference>
<dbReference type="Proteomes" id="UP000056209">
    <property type="component" value="Unassembled WGS sequence"/>
</dbReference>
<keyword evidence="3" id="KW-0119">Carbohydrate metabolism</keyword>
<dbReference type="Pfam" id="PF01522">
    <property type="entry name" value="Polysacc_deac_1"/>
    <property type="match status" value="1"/>
</dbReference>
<keyword evidence="3" id="KW-0378">Hydrolase</keyword>
<dbReference type="GO" id="GO:0016798">
    <property type="term" value="F:hydrolase activity, acting on glycosyl bonds"/>
    <property type="evidence" value="ECO:0007669"/>
    <property type="project" value="UniProtKB-KW"/>
</dbReference>
<evidence type="ECO:0000313" key="4">
    <source>
        <dbReference type="Proteomes" id="UP000056209"/>
    </source>
</evidence>
<dbReference type="Gene3D" id="3.20.20.370">
    <property type="entry name" value="Glycoside hydrolase/deacetylase"/>
    <property type="match status" value="1"/>
</dbReference>
<sequence length="385" mass="41717">MGTQPGGHVRRRLLLLPAALLVAWGWRWAGLGALRRARSAQPGLGLIFEGGPDPQVTPALLAALGEAGVQATFALDGAAARRYPDLVRAVHAQGHDVAARLPRHPWTWGAARHATAALRSVLGQDPAGLSVGARPTLTGWLAGFLAGAPVIAGQGRAGPDGTLSGVRPGALLHLPGTDERLAAQLPARLADLRAREFEVLPLRDLRGLRPERARDLPATALQEVDVWYDRLGRIRRVGNRASSLFRAGTAPYPLADQPLREGGAVRRGERLIEFHLDSARLTELAERPVAGRRIVTASVRDLARALRDDPDLNTFGAVFSISIFSDVLGLYGFTVVDLPPAHERRLTWWSRVIRRAYGVSDPQKRHTPKLAVMSRAAFVERHARD</sequence>
<feature type="domain" description="NodB homology" evidence="1">
    <location>
        <begin position="43"/>
        <end position="108"/>
    </location>
</feature>
<feature type="domain" description="YkoP-like" evidence="2">
    <location>
        <begin position="224"/>
        <end position="381"/>
    </location>
</feature>
<keyword evidence="3" id="KW-0624">Polysaccharide degradation</keyword>
<organism evidence="3 4">
    <name type="scientific">Deinococcus grandis</name>
    <dbReference type="NCBI Taxonomy" id="57498"/>
    <lineage>
        <taxon>Bacteria</taxon>
        <taxon>Thermotogati</taxon>
        <taxon>Deinococcota</taxon>
        <taxon>Deinococci</taxon>
        <taxon>Deinococcales</taxon>
        <taxon>Deinococcaceae</taxon>
        <taxon>Deinococcus</taxon>
    </lineage>
</organism>
<reference evidence="4" key="1">
    <citation type="submission" date="2015-11" db="EMBL/GenBank/DDBJ databases">
        <title>Draft Genome Sequence of the Radioresistant Bacterium Deinococcus grandis, Isolated from Freshwater Fish in Japan.</title>
        <authorList>
            <person name="Satoh K."/>
            <person name="Onodera T."/>
            <person name="Omoso K."/>
            <person name="Takeda-Yano K."/>
            <person name="Katayama T."/>
            <person name="Oono Y."/>
            <person name="Narumi I."/>
        </authorList>
    </citation>
    <scope>NUCLEOTIDE SEQUENCE [LARGE SCALE GENOMIC DNA]</scope>
    <source>
        <strain evidence="4">ATCC 43672</strain>
    </source>
</reference>